<dbReference type="Gene3D" id="1.10.3210.10">
    <property type="entry name" value="Hypothetical protein af1432"/>
    <property type="match status" value="1"/>
</dbReference>
<feature type="transmembrane region" description="Helical" evidence="1">
    <location>
        <begin position="48"/>
        <end position="67"/>
    </location>
</feature>
<evidence type="ECO:0000313" key="3">
    <source>
        <dbReference type="EMBL" id="EST54618.1"/>
    </source>
</evidence>
<dbReference type="PATRIC" id="fig|1408254.3.peg.2768"/>
<dbReference type="InterPro" id="IPR037522">
    <property type="entry name" value="HD_GYP_dom"/>
</dbReference>
<organism evidence="3 4">
    <name type="scientific">Brevibacillus panacihumi W25</name>
    <dbReference type="NCBI Taxonomy" id="1408254"/>
    <lineage>
        <taxon>Bacteria</taxon>
        <taxon>Bacillati</taxon>
        <taxon>Bacillota</taxon>
        <taxon>Bacilli</taxon>
        <taxon>Bacillales</taxon>
        <taxon>Paenibacillaceae</taxon>
        <taxon>Brevibacillus</taxon>
    </lineage>
</organism>
<sequence length="384" mass="44627">MFMILRKRKRNHINRLADAMFFWTSVLVSANACLTIVFQFAGILIKPWAGIAGVFVCTAISWTMFVLHRRYVLDHSKTHHVSAFLGLSLLLFFCLYNPLQVSQIWTLLLLYQIFLSFFFNRILLLIWGATSSVIYVFFHVLGQREMVDLLFSATLLAGSAIGSWVSLFTLQKLLNESGKSFEERKRENAISLLNTLVPIVERKTQRSSKEIEQMSRLMRRMVREFPLEQVYDWEIKLLSLLHYVSRIKWPDYVFESGEKLTAYEHRIIQEHCYIGREVFGDDQSFARVVQALQDHHERYDGKGYPNEHKGEEIPLLAQILGIIECYLAMTTPRPYRETATVEDAFQEIWMMAGRGFDERVVRAFAQAVQLHSPTKVSNAPTKVR</sequence>
<keyword evidence="1" id="KW-1133">Transmembrane helix</keyword>
<evidence type="ECO:0000259" key="2">
    <source>
        <dbReference type="PROSITE" id="PS51832"/>
    </source>
</evidence>
<dbReference type="PROSITE" id="PS51832">
    <property type="entry name" value="HD_GYP"/>
    <property type="match status" value="1"/>
</dbReference>
<feature type="transmembrane region" description="Helical" evidence="1">
    <location>
        <begin position="79"/>
        <end position="99"/>
    </location>
</feature>
<dbReference type="Pfam" id="PF13487">
    <property type="entry name" value="HD_5"/>
    <property type="match status" value="1"/>
</dbReference>
<dbReference type="Proteomes" id="UP000017973">
    <property type="component" value="Unassembled WGS sequence"/>
</dbReference>
<dbReference type="HOGENOM" id="CLU_699562_0_0_9"/>
<dbReference type="SUPFAM" id="SSF109604">
    <property type="entry name" value="HD-domain/PDEase-like"/>
    <property type="match status" value="1"/>
</dbReference>
<dbReference type="InterPro" id="IPR052020">
    <property type="entry name" value="Cyclic_di-GMP/3'3'-cGAMP_PDE"/>
</dbReference>
<dbReference type="InterPro" id="IPR003607">
    <property type="entry name" value="HD/PDEase_dom"/>
</dbReference>
<accession>V6MGU0</accession>
<evidence type="ECO:0000313" key="4">
    <source>
        <dbReference type="Proteomes" id="UP000017973"/>
    </source>
</evidence>
<gene>
    <name evidence="3" type="ORF">T458_14140</name>
</gene>
<reference evidence="3 4" key="1">
    <citation type="journal article" date="2014" name="Genome Announc.">
        <title>Draft Genome Sequence of Brevibacillus panacihumi Strain W25, a Halotolerant Hydrocarbon-Degrading Bacterium.</title>
        <authorList>
            <person name="Wang X."/>
            <person name="Jin D."/>
            <person name="Zhou L."/>
            <person name="Wu L."/>
            <person name="An W."/>
            <person name="Chen Y."/>
            <person name="Zhao L."/>
        </authorList>
    </citation>
    <scope>NUCLEOTIDE SEQUENCE [LARGE SCALE GENOMIC DNA]</scope>
    <source>
        <strain evidence="3 4">W25</strain>
    </source>
</reference>
<keyword evidence="1" id="KW-0472">Membrane</keyword>
<proteinExistence type="predicted"/>
<feature type="transmembrane region" description="Helical" evidence="1">
    <location>
        <begin position="111"/>
        <end position="137"/>
    </location>
</feature>
<keyword evidence="1" id="KW-0812">Transmembrane</keyword>
<dbReference type="PANTHER" id="PTHR45228">
    <property type="entry name" value="CYCLIC DI-GMP PHOSPHODIESTERASE TM_0186-RELATED"/>
    <property type="match status" value="1"/>
</dbReference>
<evidence type="ECO:0000256" key="1">
    <source>
        <dbReference type="SAM" id="Phobius"/>
    </source>
</evidence>
<dbReference type="CDD" id="cd00077">
    <property type="entry name" value="HDc"/>
    <property type="match status" value="1"/>
</dbReference>
<feature type="transmembrane region" description="Helical" evidence="1">
    <location>
        <begin position="149"/>
        <end position="170"/>
    </location>
</feature>
<feature type="transmembrane region" description="Helical" evidence="1">
    <location>
        <begin position="21"/>
        <end position="42"/>
    </location>
</feature>
<feature type="domain" description="HD-GYP" evidence="2">
    <location>
        <begin position="182"/>
        <end position="380"/>
    </location>
</feature>
<name>V6MGU0_9BACL</name>
<dbReference type="OrthoDB" id="9759601at2"/>
<dbReference type="eggNOG" id="COG2206">
    <property type="taxonomic scope" value="Bacteria"/>
</dbReference>
<comment type="caution">
    <text evidence="3">The sequence shown here is derived from an EMBL/GenBank/DDBJ whole genome shotgun (WGS) entry which is preliminary data.</text>
</comment>
<dbReference type="STRING" id="1408254.T458_14140"/>
<dbReference type="AlphaFoldDB" id="V6MGU0"/>
<keyword evidence="4" id="KW-1185">Reference proteome</keyword>
<dbReference type="EMBL" id="AYJU01000016">
    <property type="protein sequence ID" value="EST54618.1"/>
    <property type="molecule type" value="Genomic_DNA"/>
</dbReference>
<protein>
    <recommendedName>
        <fullName evidence="2">HD-GYP domain-containing protein</fullName>
    </recommendedName>
</protein>